<sequence length="667" mass="71751">MSVVRRPALSVLAGVLTAAALTLGPQPPATAAGPRVDLRVLVVTDGGASVSAVADQLRAEGVPHTTVDLRDSGRPVIDEAFLSDTVDGAPRARYQAVVLPNAAPFADAAEMTVLADYEKRFGIRQLDSYVYPSSTVGMNTPGYAGTLDGTTAEVTDAGRGDAFRYLRGPVRFDDNAADVGESYGFLATPLPDDPVAGASFQTFLTGTVQGRTGTLGGVYDHDGRSELVLTFSANSDQWQFRTIGHGIVTWLTKGVHLGYSRNYFGVHVDDVFLPDSRWSVEDDCTPQEDCQGPTLTEEIRMKPEDVAFADQWQTRRGFALDLAFNGGGSDDEIREKGGDPLADAFVAARGRFRWVNHTFGHAFLGCRQDLRIRPWTCVKDPVTGETLYVGADDIRKEVTENIDWATAHGIALDTDELVTGEHSGLRILPQQPDDNPNLAPALAGAGVRWTAGDASREGGQRELGSVRTVPRHPLSVFFNVATEAEEVDEYNWIYTRRADGGSGLCEDRPDTTTCITPLDPATGFTSHIVPTDTRITLSHILGNDPRPHYAHQSNLTEGRILYTLLDRVLADYRAVFAENTPVTNVPMSAAGAELRRQDAWRAALKGGADVTAHLQDGRVTVRAPAGLDVPVTMPEGTREGGAPFGQSYAGERSDHRAGDVTLTPPGA</sequence>
<accession>A0A7Y9KAX5</accession>
<dbReference type="EMBL" id="JACCBT010000001">
    <property type="protein sequence ID" value="NYE10611.1"/>
    <property type="molecule type" value="Genomic_DNA"/>
</dbReference>
<evidence type="ECO:0000256" key="1">
    <source>
        <dbReference type="SAM" id="MobiDB-lite"/>
    </source>
</evidence>
<feature type="signal peptide" evidence="2">
    <location>
        <begin position="1"/>
        <end position="31"/>
    </location>
</feature>
<comment type="caution">
    <text evidence="3">The sequence shown here is derived from an EMBL/GenBank/DDBJ whole genome shotgun (WGS) entry which is preliminary data.</text>
</comment>
<feature type="chain" id="PRO_5031534106" evidence="2">
    <location>
        <begin position="32"/>
        <end position="667"/>
    </location>
</feature>
<evidence type="ECO:0000256" key="2">
    <source>
        <dbReference type="SAM" id="SignalP"/>
    </source>
</evidence>
<keyword evidence="2" id="KW-0732">Signal</keyword>
<feature type="region of interest" description="Disordered" evidence="1">
    <location>
        <begin position="628"/>
        <end position="667"/>
    </location>
</feature>
<dbReference type="RefSeq" id="WP_179832113.1">
    <property type="nucleotide sequence ID" value="NZ_BMRD01000006.1"/>
</dbReference>
<dbReference type="InterPro" id="IPR006311">
    <property type="entry name" value="TAT_signal"/>
</dbReference>
<protein>
    <submittedName>
        <fullName evidence="3">Uncharacterized protein</fullName>
    </submittedName>
</protein>
<organism evidence="3 4">
    <name type="scientific">Actinomadura citrea</name>
    <dbReference type="NCBI Taxonomy" id="46158"/>
    <lineage>
        <taxon>Bacteria</taxon>
        <taxon>Bacillati</taxon>
        <taxon>Actinomycetota</taxon>
        <taxon>Actinomycetes</taxon>
        <taxon>Streptosporangiales</taxon>
        <taxon>Thermomonosporaceae</taxon>
        <taxon>Actinomadura</taxon>
    </lineage>
</organism>
<dbReference type="PROSITE" id="PS51318">
    <property type="entry name" value="TAT"/>
    <property type="match status" value="1"/>
</dbReference>
<keyword evidence="4" id="KW-1185">Reference proteome</keyword>
<proteinExistence type="predicted"/>
<reference evidence="3 4" key="1">
    <citation type="submission" date="2020-07" db="EMBL/GenBank/DDBJ databases">
        <title>Sequencing the genomes of 1000 actinobacteria strains.</title>
        <authorList>
            <person name="Klenk H.-P."/>
        </authorList>
    </citation>
    <scope>NUCLEOTIDE SEQUENCE [LARGE SCALE GENOMIC DNA]</scope>
    <source>
        <strain evidence="3 4">DSM 43461</strain>
    </source>
</reference>
<dbReference type="Proteomes" id="UP000591272">
    <property type="component" value="Unassembled WGS sequence"/>
</dbReference>
<evidence type="ECO:0000313" key="4">
    <source>
        <dbReference type="Proteomes" id="UP000591272"/>
    </source>
</evidence>
<dbReference type="AlphaFoldDB" id="A0A7Y9KAX5"/>
<name>A0A7Y9KAX5_9ACTN</name>
<evidence type="ECO:0000313" key="3">
    <source>
        <dbReference type="EMBL" id="NYE10611.1"/>
    </source>
</evidence>
<gene>
    <name evidence="3" type="ORF">BJ999_000907</name>
</gene>